<dbReference type="EMBL" id="CM042885">
    <property type="protein sequence ID" value="KAI4367451.1"/>
    <property type="molecule type" value="Genomic_DNA"/>
</dbReference>
<reference evidence="2" key="1">
    <citation type="journal article" date="2023" name="Front. Plant Sci.">
        <title>Chromosomal-level genome assembly of Melastoma candidum provides insights into trichome evolution.</title>
        <authorList>
            <person name="Zhong Y."/>
            <person name="Wu W."/>
            <person name="Sun C."/>
            <person name="Zou P."/>
            <person name="Liu Y."/>
            <person name="Dai S."/>
            <person name="Zhou R."/>
        </authorList>
    </citation>
    <scope>NUCLEOTIDE SEQUENCE [LARGE SCALE GENOMIC DNA]</scope>
</reference>
<evidence type="ECO:0000313" key="2">
    <source>
        <dbReference type="Proteomes" id="UP001057402"/>
    </source>
</evidence>
<name>A0ACB9QLN7_9MYRT</name>
<accession>A0ACB9QLN7</accession>
<sequence length="250" mass="27996">MSRRSRFSGLRSQTKKQGPCDHCGIAESPMWRNGPTRKPVLCNACGSRWRLRRSLTNYVPNQTYPLRKRRSRKSDKDFCCYDNVVKIEDGVSLRSDGNQTSVELVAGPNHKSSSEFAIPDQPIIKIEPVFEDENQEGADIDKLCIEEVPSDSEDGHLPHIKDLCQYLRELYANRRFASSYEPTDGTLIYNDTPSAPSVGKESTLGVVLLEPPKLPEKKVSEAWPLLVGADISIVEAPKRADAPPKTKDLK</sequence>
<protein>
    <submittedName>
        <fullName evidence="1">Uncharacterized protein</fullName>
    </submittedName>
</protein>
<dbReference type="Proteomes" id="UP001057402">
    <property type="component" value="Chromosome 6"/>
</dbReference>
<proteinExistence type="predicted"/>
<keyword evidence="2" id="KW-1185">Reference proteome</keyword>
<evidence type="ECO:0000313" key="1">
    <source>
        <dbReference type="EMBL" id="KAI4367451.1"/>
    </source>
</evidence>
<comment type="caution">
    <text evidence="1">The sequence shown here is derived from an EMBL/GenBank/DDBJ whole genome shotgun (WGS) entry which is preliminary data.</text>
</comment>
<organism evidence="1 2">
    <name type="scientific">Melastoma candidum</name>
    <dbReference type="NCBI Taxonomy" id="119954"/>
    <lineage>
        <taxon>Eukaryota</taxon>
        <taxon>Viridiplantae</taxon>
        <taxon>Streptophyta</taxon>
        <taxon>Embryophyta</taxon>
        <taxon>Tracheophyta</taxon>
        <taxon>Spermatophyta</taxon>
        <taxon>Magnoliopsida</taxon>
        <taxon>eudicotyledons</taxon>
        <taxon>Gunneridae</taxon>
        <taxon>Pentapetalae</taxon>
        <taxon>rosids</taxon>
        <taxon>malvids</taxon>
        <taxon>Myrtales</taxon>
        <taxon>Melastomataceae</taxon>
        <taxon>Melastomatoideae</taxon>
        <taxon>Melastomateae</taxon>
        <taxon>Melastoma</taxon>
    </lineage>
</organism>
<gene>
    <name evidence="1" type="ORF">MLD38_023188</name>
</gene>